<feature type="chain" id="PRO_5011550510" description="alpha-L-fucosidase" evidence="6">
    <location>
        <begin position="20"/>
        <end position="627"/>
    </location>
</feature>
<organism evidence="9 10">
    <name type="scientific">Sphingobacterium wenxiniae</name>
    <dbReference type="NCBI Taxonomy" id="683125"/>
    <lineage>
        <taxon>Bacteria</taxon>
        <taxon>Pseudomonadati</taxon>
        <taxon>Bacteroidota</taxon>
        <taxon>Sphingobacteriia</taxon>
        <taxon>Sphingobacteriales</taxon>
        <taxon>Sphingobacteriaceae</taxon>
        <taxon>Sphingobacterium</taxon>
    </lineage>
</organism>
<evidence type="ECO:0000259" key="8">
    <source>
        <dbReference type="Pfam" id="PF01120"/>
    </source>
</evidence>
<dbReference type="AlphaFoldDB" id="A0A1I6R942"/>
<dbReference type="GO" id="GO:0004560">
    <property type="term" value="F:alpha-L-fucosidase activity"/>
    <property type="evidence" value="ECO:0007669"/>
    <property type="project" value="InterPro"/>
</dbReference>
<dbReference type="GO" id="GO:0016139">
    <property type="term" value="P:glycoside catabolic process"/>
    <property type="evidence" value="ECO:0007669"/>
    <property type="project" value="TreeGrafter"/>
</dbReference>
<evidence type="ECO:0000256" key="2">
    <source>
        <dbReference type="ARBA" id="ARBA00012662"/>
    </source>
</evidence>
<evidence type="ECO:0000256" key="3">
    <source>
        <dbReference type="ARBA" id="ARBA00022729"/>
    </source>
</evidence>
<dbReference type="PANTHER" id="PTHR10030:SF37">
    <property type="entry name" value="ALPHA-L-FUCOSIDASE-RELATED"/>
    <property type="match status" value="1"/>
</dbReference>
<keyword evidence="3 6" id="KW-0732">Signal</keyword>
<name>A0A1I6R942_9SPHI</name>
<evidence type="ECO:0000256" key="4">
    <source>
        <dbReference type="ARBA" id="ARBA00022801"/>
    </source>
</evidence>
<accession>A0A1I6R942</accession>
<dbReference type="Pfam" id="PF01120">
    <property type="entry name" value="Alpha_L_fucos"/>
    <property type="match status" value="1"/>
</dbReference>
<keyword evidence="10" id="KW-1185">Reference proteome</keyword>
<evidence type="ECO:0000256" key="1">
    <source>
        <dbReference type="ARBA" id="ARBA00007951"/>
    </source>
</evidence>
<dbReference type="OrthoDB" id="107551at2"/>
<feature type="signal peptide" evidence="6">
    <location>
        <begin position="1"/>
        <end position="19"/>
    </location>
</feature>
<feature type="domain" description="F5/8 type C" evidence="7">
    <location>
        <begin position="516"/>
        <end position="612"/>
    </location>
</feature>
<dbReference type="InterPro" id="IPR008979">
    <property type="entry name" value="Galactose-bd-like_sf"/>
</dbReference>
<gene>
    <name evidence="9" type="ORF">SAMN05660206_103215</name>
</gene>
<reference evidence="9 10" key="1">
    <citation type="submission" date="2016-10" db="EMBL/GenBank/DDBJ databases">
        <authorList>
            <person name="de Groot N.N."/>
        </authorList>
    </citation>
    <scope>NUCLEOTIDE SEQUENCE [LARGE SCALE GENOMIC DNA]</scope>
    <source>
        <strain evidence="9 10">DSM 22789</strain>
    </source>
</reference>
<dbReference type="Gene3D" id="2.60.120.260">
    <property type="entry name" value="Galactose-binding domain-like"/>
    <property type="match status" value="2"/>
</dbReference>
<dbReference type="InterPro" id="IPR017853">
    <property type="entry name" value="GH"/>
</dbReference>
<dbReference type="SMART" id="SM00812">
    <property type="entry name" value="Alpha_L_fucos"/>
    <property type="match status" value="1"/>
</dbReference>
<feature type="domain" description="Glycoside hydrolase family 29 N-terminal" evidence="8">
    <location>
        <begin position="44"/>
        <end position="352"/>
    </location>
</feature>
<dbReference type="PANTHER" id="PTHR10030">
    <property type="entry name" value="ALPHA-L-FUCOSIDASE"/>
    <property type="match status" value="1"/>
</dbReference>
<dbReference type="Proteomes" id="UP000198785">
    <property type="component" value="Unassembled WGS sequence"/>
</dbReference>
<sequence>MKKSNLFLLSLLFPAVVFGQPEPEPYGALPSERQLRWHEMETYCLIHYTPTTFQNKEWGFGDADPQIFNPRKFDTNQIAKAAAAGGFKGLVSVAKHHDGFCLWPTATTTYSIASTPWKGGKGDMVREFMEATHAHGMKFGVYLSAWDRNDTRYGTHAYAEAYREQLTELMTQYGELFTSWHDGANGGDGYYGGKKEKRTIDRSTYYEWHEKTWPIVRKYQPNAMIFSDVGPDMRWVGNEEGFAAETSWATITPKGQDGFKPVPGLVDDSNLTTGDRGGEFWIPAECDVPQRPGWFYHPEQDERVKTPDQLFDIYLKSVGRGANMNLGLAPMPDGYLHENDVKSLEYFGRKLEKTFQTNLAAGATITASNVRANSDRFSTQFVLDDDRYSYYASDDAVLNPTLEITLPKAQEFDIIRLRENIKLGQRLDSVAVEVFENGSWKPLAQATSIGANRLIRLEQPVTATKLRVQLFAPVAPTLSDFGLFKEFKEDFKFDKTVPAKVKLSAKDFKLQDKSFAKAVDGNAQTFAEGTKGSEGVVFELKKAVSAIGYLPRQDGQKDGMITKFTLLISDNNKDWQPYREGEFSNIQANPIEQVIYFGEPLQTKYIKFVSDESVGQLFTAAEITLYQ</sequence>
<dbReference type="SUPFAM" id="SSF49785">
    <property type="entry name" value="Galactose-binding domain-like"/>
    <property type="match status" value="2"/>
</dbReference>
<dbReference type="Gene3D" id="3.20.20.80">
    <property type="entry name" value="Glycosidases"/>
    <property type="match status" value="1"/>
</dbReference>
<dbReference type="InterPro" id="IPR000933">
    <property type="entry name" value="Glyco_hydro_29"/>
</dbReference>
<proteinExistence type="inferred from homology"/>
<dbReference type="Pfam" id="PF00754">
    <property type="entry name" value="F5_F8_type_C"/>
    <property type="match status" value="1"/>
</dbReference>
<keyword evidence="4" id="KW-0378">Hydrolase</keyword>
<dbReference type="InterPro" id="IPR000421">
    <property type="entry name" value="FA58C"/>
</dbReference>
<dbReference type="InterPro" id="IPR057739">
    <property type="entry name" value="Glyco_hydro_29_N"/>
</dbReference>
<dbReference type="RefSeq" id="WP_093364386.1">
    <property type="nucleotide sequence ID" value="NZ_FOZZ01000003.1"/>
</dbReference>
<dbReference type="SUPFAM" id="SSF51445">
    <property type="entry name" value="(Trans)glycosidases"/>
    <property type="match status" value="1"/>
</dbReference>
<dbReference type="GO" id="GO:0006004">
    <property type="term" value="P:fucose metabolic process"/>
    <property type="evidence" value="ECO:0007669"/>
    <property type="project" value="TreeGrafter"/>
</dbReference>
<evidence type="ECO:0000313" key="10">
    <source>
        <dbReference type="Proteomes" id="UP000198785"/>
    </source>
</evidence>
<evidence type="ECO:0000259" key="7">
    <source>
        <dbReference type="Pfam" id="PF00754"/>
    </source>
</evidence>
<evidence type="ECO:0000256" key="5">
    <source>
        <dbReference type="ARBA" id="ARBA00023295"/>
    </source>
</evidence>
<protein>
    <recommendedName>
        <fullName evidence="2">alpha-L-fucosidase</fullName>
        <ecNumber evidence="2">3.2.1.51</ecNumber>
    </recommendedName>
</protein>
<evidence type="ECO:0000313" key="9">
    <source>
        <dbReference type="EMBL" id="SFS61176.1"/>
    </source>
</evidence>
<dbReference type="GO" id="GO:0005764">
    <property type="term" value="C:lysosome"/>
    <property type="evidence" value="ECO:0007669"/>
    <property type="project" value="TreeGrafter"/>
</dbReference>
<comment type="similarity">
    <text evidence="1">Belongs to the glycosyl hydrolase 29 family.</text>
</comment>
<keyword evidence="5" id="KW-0326">Glycosidase</keyword>
<dbReference type="EC" id="3.2.1.51" evidence="2"/>
<evidence type="ECO:0000256" key="6">
    <source>
        <dbReference type="SAM" id="SignalP"/>
    </source>
</evidence>
<dbReference type="EMBL" id="FOZZ01000003">
    <property type="protein sequence ID" value="SFS61176.1"/>
    <property type="molecule type" value="Genomic_DNA"/>
</dbReference>
<dbReference type="STRING" id="683125.SAMN05660206_103215"/>